<evidence type="ECO:0000313" key="2">
    <source>
        <dbReference type="Proteomes" id="UP000054477"/>
    </source>
</evidence>
<dbReference type="GO" id="GO:0000110">
    <property type="term" value="C:nucleotide-excision repair factor 1 complex"/>
    <property type="evidence" value="ECO:0007669"/>
    <property type="project" value="TreeGrafter"/>
</dbReference>
<organism evidence="1 2">
    <name type="scientific">Laccaria amethystina LaAM-08-1</name>
    <dbReference type="NCBI Taxonomy" id="1095629"/>
    <lineage>
        <taxon>Eukaryota</taxon>
        <taxon>Fungi</taxon>
        <taxon>Dikarya</taxon>
        <taxon>Basidiomycota</taxon>
        <taxon>Agaricomycotina</taxon>
        <taxon>Agaricomycetes</taxon>
        <taxon>Agaricomycetidae</taxon>
        <taxon>Agaricales</taxon>
        <taxon>Agaricineae</taxon>
        <taxon>Hydnangiaceae</taxon>
        <taxon>Laccaria</taxon>
    </lineage>
</organism>
<reference evidence="1 2" key="1">
    <citation type="submission" date="2014-04" db="EMBL/GenBank/DDBJ databases">
        <authorList>
            <consortium name="DOE Joint Genome Institute"/>
            <person name="Kuo A."/>
            <person name="Kohler A."/>
            <person name="Nagy L.G."/>
            <person name="Floudas D."/>
            <person name="Copeland A."/>
            <person name="Barry K.W."/>
            <person name="Cichocki N."/>
            <person name="Veneault-Fourrey C."/>
            <person name="LaButti K."/>
            <person name="Lindquist E.A."/>
            <person name="Lipzen A."/>
            <person name="Lundell T."/>
            <person name="Morin E."/>
            <person name="Murat C."/>
            <person name="Sun H."/>
            <person name="Tunlid A."/>
            <person name="Henrissat B."/>
            <person name="Grigoriev I.V."/>
            <person name="Hibbett D.S."/>
            <person name="Martin F."/>
            <person name="Nordberg H.P."/>
            <person name="Cantor M.N."/>
            <person name="Hua S.X."/>
        </authorList>
    </citation>
    <scope>NUCLEOTIDE SEQUENCE [LARGE SCALE GENOMIC DNA]</scope>
    <source>
        <strain evidence="1 2">LaAM-08-1</strain>
    </source>
</reference>
<dbReference type="Gene3D" id="1.10.150.20">
    <property type="entry name" value="5' to 3' exonuclease, C-terminal subdomain"/>
    <property type="match status" value="1"/>
</dbReference>
<dbReference type="GO" id="GO:0006312">
    <property type="term" value="P:mitotic recombination"/>
    <property type="evidence" value="ECO:0007669"/>
    <property type="project" value="TreeGrafter"/>
</dbReference>
<reference evidence="2" key="2">
    <citation type="submission" date="2015-01" db="EMBL/GenBank/DDBJ databases">
        <title>Evolutionary Origins and Diversification of the Mycorrhizal Mutualists.</title>
        <authorList>
            <consortium name="DOE Joint Genome Institute"/>
            <consortium name="Mycorrhizal Genomics Consortium"/>
            <person name="Kohler A."/>
            <person name="Kuo A."/>
            <person name="Nagy L.G."/>
            <person name="Floudas D."/>
            <person name="Copeland A."/>
            <person name="Barry K.W."/>
            <person name="Cichocki N."/>
            <person name="Veneault-Fourrey C."/>
            <person name="LaButti K."/>
            <person name="Lindquist E.A."/>
            <person name="Lipzen A."/>
            <person name="Lundell T."/>
            <person name="Morin E."/>
            <person name="Murat C."/>
            <person name="Riley R."/>
            <person name="Ohm R."/>
            <person name="Sun H."/>
            <person name="Tunlid A."/>
            <person name="Henrissat B."/>
            <person name="Grigoriev I.V."/>
            <person name="Hibbett D.S."/>
            <person name="Martin F."/>
        </authorList>
    </citation>
    <scope>NUCLEOTIDE SEQUENCE [LARGE SCALE GENOMIC DNA]</scope>
    <source>
        <strain evidence="2">LaAM-08-1</strain>
    </source>
</reference>
<accession>A0A0C9X1E1</accession>
<dbReference type="SUPFAM" id="SSF47781">
    <property type="entry name" value="RuvA domain 2-like"/>
    <property type="match status" value="1"/>
</dbReference>
<dbReference type="STRING" id="1095629.A0A0C9X1E1"/>
<keyword evidence="2" id="KW-1185">Reference proteome</keyword>
<dbReference type="HOGENOM" id="CLU_2705186_0_0_1"/>
<dbReference type="GO" id="GO:0003697">
    <property type="term" value="F:single-stranded DNA binding"/>
    <property type="evidence" value="ECO:0007669"/>
    <property type="project" value="TreeGrafter"/>
</dbReference>
<evidence type="ECO:0000313" key="1">
    <source>
        <dbReference type="EMBL" id="KIJ95088.1"/>
    </source>
</evidence>
<dbReference type="AlphaFoldDB" id="A0A0C9X1E1"/>
<dbReference type="EMBL" id="KN838767">
    <property type="protein sequence ID" value="KIJ95088.1"/>
    <property type="molecule type" value="Genomic_DNA"/>
</dbReference>
<dbReference type="OrthoDB" id="10262814at2759"/>
<protein>
    <submittedName>
        <fullName evidence="1">Uncharacterized protein</fullName>
    </submittedName>
</protein>
<dbReference type="GO" id="GO:0070914">
    <property type="term" value="P:UV-damage excision repair"/>
    <property type="evidence" value="ECO:0007669"/>
    <property type="project" value="TreeGrafter"/>
</dbReference>
<dbReference type="PANTHER" id="PTHR12749:SF0">
    <property type="entry name" value="DNA EXCISION REPAIR PROTEIN ERCC-1"/>
    <property type="match status" value="1"/>
</dbReference>
<proteinExistence type="predicted"/>
<dbReference type="InterPro" id="IPR010994">
    <property type="entry name" value="RuvA_2-like"/>
</dbReference>
<dbReference type="GO" id="GO:0070522">
    <property type="term" value="C:ERCC4-ERCC1 complex"/>
    <property type="evidence" value="ECO:0007669"/>
    <property type="project" value="TreeGrafter"/>
</dbReference>
<dbReference type="InterPro" id="IPR004579">
    <property type="entry name" value="ERCC1/RAD10/SWI10"/>
</dbReference>
<dbReference type="PANTHER" id="PTHR12749">
    <property type="entry name" value="EXCISION REPAIR CROSS-COMPLEMENTING 1 ERCC1"/>
    <property type="match status" value="1"/>
</dbReference>
<dbReference type="GO" id="GO:0003684">
    <property type="term" value="F:damaged DNA binding"/>
    <property type="evidence" value="ECO:0007669"/>
    <property type="project" value="InterPro"/>
</dbReference>
<dbReference type="Proteomes" id="UP000054477">
    <property type="component" value="Unassembled WGS sequence"/>
</dbReference>
<name>A0A0C9X1E1_9AGAR</name>
<sequence>MSCPSHIQTIEHKPPDLIKECVDKDYHSILRTTLTSIDKVNKTDFETLRTTFGGLANISRATSDQLQGLVRLK</sequence>
<gene>
    <name evidence="1" type="ORF">K443DRAFT_683269</name>
</gene>